<proteinExistence type="predicted"/>
<dbReference type="RefSeq" id="WP_135188399.1">
    <property type="nucleotide sequence ID" value="NZ_SPUM01000023.1"/>
</dbReference>
<organism evidence="2 3">
    <name type="scientific">Massilia horti</name>
    <dbReference type="NCBI Taxonomy" id="2562153"/>
    <lineage>
        <taxon>Bacteria</taxon>
        <taxon>Pseudomonadati</taxon>
        <taxon>Pseudomonadota</taxon>
        <taxon>Betaproteobacteria</taxon>
        <taxon>Burkholderiales</taxon>
        <taxon>Oxalobacteraceae</taxon>
        <taxon>Telluria group</taxon>
        <taxon>Massilia</taxon>
    </lineage>
</organism>
<evidence type="ECO:0000313" key="3">
    <source>
        <dbReference type="Proteomes" id="UP000297258"/>
    </source>
</evidence>
<sequence length="123" mass="13185">MRNKLTLALLVAAAVPAFAFAAPADNQNAVNDAITSVPVVASTSAYKLRPFEFDGVQGVYGLDDGRVLKVKAKHRKLYATIGDDNAEIVPIAPNTFATRDNAMMLRFNEIPFATDVTVSMAAK</sequence>
<feature type="chain" id="PRO_5021221830" evidence="1">
    <location>
        <begin position="22"/>
        <end position="123"/>
    </location>
</feature>
<reference evidence="2 3" key="1">
    <citation type="submission" date="2019-03" db="EMBL/GenBank/DDBJ databases">
        <title>Draft genome of Massilia hortus sp. nov., a novel bacterial species of the Oxalobacteraceae family.</title>
        <authorList>
            <person name="Peta V."/>
            <person name="Raths R."/>
            <person name="Bucking H."/>
        </authorList>
    </citation>
    <scope>NUCLEOTIDE SEQUENCE [LARGE SCALE GENOMIC DNA]</scope>
    <source>
        <strain evidence="2 3">ONC3</strain>
    </source>
</reference>
<keyword evidence="3" id="KW-1185">Reference proteome</keyword>
<accession>A0A4Y9T3T4</accession>
<dbReference type="EMBL" id="SPUM01000023">
    <property type="protein sequence ID" value="TFW34672.1"/>
    <property type="molecule type" value="Genomic_DNA"/>
</dbReference>
<evidence type="ECO:0000256" key="1">
    <source>
        <dbReference type="SAM" id="SignalP"/>
    </source>
</evidence>
<dbReference type="OrthoDB" id="8757673at2"/>
<comment type="caution">
    <text evidence="2">The sequence shown here is derived from an EMBL/GenBank/DDBJ whole genome shotgun (WGS) entry which is preliminary data.</text>
</comment>
<name>A0A4Y9T3T4_9BURK</name>
<protein>
    <submittedName>
        <fullName evidence="2">Uncharacterized protein</fullName>
    </submittedName>
</protein>
<keyword evidence="1" id="KW-0732">Signal</keyword>
<dbReference type="AlphaFoldDB" id="A0A4Y9T3T4"/>
<gene>
    <name evidence="2" type="ORF">E4O92_03685</name>
</gene>
<dbReference type="Proteomes" id="UP000297258">
    <property type="component" value="Unassembled WGS sequence"/>
</dbReference>
<evidence type="ECO:0000313" key="2">
    <source>
        <dbReference type="EMBL" id="TFW34672.1"/>
    </source>
</evidence>
<feature type="signal peptide" evidence="1">
    <location>
        <begin position="1"/>
        <end position="21"/>
    </location>
</feature>